<evidence type="ECO:0000313" key="2">
    <source>
        <dbReference type="Proteomes" id="UP001165063"/>
    </source>
</evidence>
<organism evidence="1 2">
    <name type="scientific">Ambrosiozyma monospora</name>
    <name type="common">Yeast</name>
    <name type="synonym">Endomycopsis monosporus</name>
    <dbReference type="NCBI Taxonomy" id="43982"/>
    <lineage>
        <taxon>Eukaryota</taxon>
        <taxon>Fungi</taxon>
        <taxon>Dikarya</taxon>
        <taxon>Ascomycota</taxon>
        <taxon>Saccharomycotina</taxon>
        <taxon>Pichiomycetes</taxon>
        <taxon>Pichiales</taxon>
        <taxon>Pichiaceae</taxon>
        <taxon>Ambrosiozyma</taxon>
    </lineage>
</organism>
<keyword evidence="2" id="KW-1185">Reference proteome</keyword>
<comment type="caution">
    <text evidence="1">The sequence shown here is derived from an EMBL/GenBank/DDBJ whole genome shotgun (WGS) entry which is preliminary data.</text>
</comment>
<evidence type="ECO:0000313" key="1">
    <source>
        <dbReference type="EMBL" id="GMG39297.1"/>
    </source>
</evidence>
<reference evidence="1" key="1">
    <citation type="submission" date="2023-04" db="EMBL/GenBank/DDBJ databases">
        <title>Ambrosiozyma monospora NBRC 1965.</title>
        <authorList>
            <person name="Ichikawa N."/>
            <person name="Sato H."/>
            <person name="Tonouchi N."/>
        </authorList>
    </citation>
    <scope>NUCLEOTIDE SEQUENCE</scope>
    <source>
        <strain evidence="1">NBRC 1965</strain>
    </source>
</reference>
<accession>A0A9W6Z2I3</accession>
<proteinExistence type="predicted"/>
<protein>
    <submittedName>
        <fullName evidence="1">Unnamed protein product</fullName>
    </submittedName>
</protein>
<dbReference type="EMBL" id="BSXU01002809">
    <property type="protein sequence ID" value="GMG39297.1"/>
    <property type="molecule type" value="Genomic_DNA"/>
</dbReference>
<dbReference type="AlphaFoldDB" id="A0A9W6Z2I3"/>
<gene>
    <name evidence="1" type="ORF">Amon01_000522000</name>
</gene>
<dbReference type="Gene3D" id="3.60.10.10">
    <property type="entry name" value="Endonuclease/exonuclease/phosphatase"/>
    <property type="match status" value="1"/>
</dbReference>
<dbReference type="Proteomes" id="UP001165063">
    <property type="component" value="Unassembled WGS sequence"/>
</dbReference>
<name>A0A9W6Z2I3_AMBMO</name>
<sequence>MGPLRIISVYVPSPMKEKKEFLEQLNRVLGALDDEFIIGGDFNCVEDNDRDAKAKKTTGLRTSAQTVSESRRAQLTAEEKLMREVVRTNQLTDVFNINHRSTYNSITTNITSHGRFDRRLDRIYITPLLAKANYSFAHLHKPPFSTHRIIELNISINKIETGRPLYTIKNNICDNRAISNYITSFEPPSETDINLKFDITCDILINRAKAISYALQDFSNPSVEKEIYGNVTIPSSTSILNLNETYAHLRKRAKTRFNSQLIASINDPIAKERKVTTPEIAKVFTHR</sequence>
<dbReference type="SUPFAM" id="SSF56219">
    <property type="entry name" value="DNase I-like"/>
    <property type="match status" value="1"/>
</dbReference>
<dbReference type="InterPro" id="IPR036691">
    <property type="entry name" value="Endo/exonu/phosph_ase_sf"/>
</dbReference>
<dbReference type="OrthoDB" id="5974783at2759"/>